<evidence type="ECO:0000313" key="3">
    <source>
        <dbReference type="Proteomes" id="UP000050816"/>
    </source>
</evidence>
<evidence type="ECO:0000313" key="2">
    <source>
        <dbReference type="EMBL" id="KRL91637.1"/>
    </source>
</evidence>
<protein>
    <submittedName>
        <fullName evidence="2">Uncharacterized protein</fullName>
    </submittedName>
</protein>
<dbReference type="EMBL" id="AZFK01000018">
    <property type="protein sequence ID" value="KRL91637.1"/>
    <property type="molecule type" value="Genomic_DNA"/>
</dbReference>
<dbReference type="Proteomes" id="UP000050816">
    <property type="component" value="Unassembled WGS sequence"/>
</dbReference>
<feature type="coiled-coil region" evidence="1">
    <location>
        <begin position="41"/>
        <end position="68"/>
    </location>
</feature>
<gene>
    <name evidence="2" type="ORF">FC43_GL001055</name>
</gene>
<reference evidence="2 3" key="1">
    <citation type="journal article" date="2015" name="Genome Announc.">
        <title>Expanding the biotechnology potential of lactobacilli through comparative genomics of 213 strains and associated genera.</title>
        <authorList>
            <person name="Sun Z."/>
            <person name="Harris H.M."/>
            <person name="McCann A."/>
            <person name="Guo C."/>
            <person name="Argimon S."/>
            <person name="Zhang W."/>
            <person name="Yang X."/>
            <person name="Jeffery I.B."/>
            <person name="Cooney J.C."/>
            <person name="Kagawa T.F."/>
            <person name="Liu W."/>
            <person name="Song Y."/>
            <person name="Salvetti E."/>
            <person name="Wrobel A."/>
            <person name="Rasinkangas P."/>
            <person name="Parkhill J."/>
            <person name="Rea M.C."/>
            <person name="O'Sullivan O."/>
            <person name="Ritari J."/>
            <person name="Douillard F.P."/>
            <person name="Paul Ross R."/>
            <person name="Yang R."/>
            <person name="Briner A.E."/>
            <person name="Felis G.E."/>
            <person name="de Vos W.M."/>
            <person name="Barrangou R."/>
            <person name="Klaenhammer T.R."/>
            <person name="Caufield P.W."/>
            <person name="Cui Y."/>
            <person name="Zhang H."/>
            <person name="O'Toole P.W."/>
        </authorList>
    </citation>
    <scope>NUCLEOTIDE SEQUENCE [LARGE SCALE GENOMIC DNA]</scope>
    <source>
        <strain evidence="2 3">DSM 15946</strain>
    </source>
</reference>
<accession>A0A0R1UKZ4</accession>
<comment type="caution">
    <text evidence="2">The sequence shown here is derived from an EMBL/GenBank/DDBJ whole genome shotgun (WGS) entry which is preliminary data.</text>
</comment>
<keyword evidence="1" id="KW-0175">Coiled coil</keyword>
<dbReference type="RefSeq" id="WP_056954017.1">
    <property type="nucleotide sequence ID" value="NZ_AZFK01000018.1"/>
</dbReference>
<sequence>MQFVNNETGKTVATLPDITKADEKAREKVKKEQKLVAKEWGAKIKKKMAEDESAIEKAKRELAKLEWYDSSFKRILSMSDHIKEATFVQRHGKWWLFEKVR</sequence>
<proteinExistence type="predicted"/>
<dbReference type="PATRIC" id="fig|1423760.3.peg.1112"/>
<dbReference type="AlphaFoldDB" id="A0A0R1UKZ4"/>
<name>A0A0R1UKZ4_9LACO</name>
<evidence type="ECO:0000256" key="1">
    <source>
        <dbReference type="SAM" id="Coils"/>
    </source>
</evidence>
<organism evidence="2 3">
    <name type="scientific">Limosilactobacillus ingluviei DSM 15946</name>
    <dbReference type="NCBI Taxonomy" id="1423760"/>
    <lineage>
        <taxon>Bacteria</taxon>
        <taxon>Bacillati</taxon>
        <taxon>Bacillota</taxon>
        <taxon>Bacilli</taxon>
        <taxon>Lactobacillales</taxon>
        <taxon>Lactobacillaceae</taxon>
        <taxon>Limosilactobacillus</taxon>
    </lineage>
</organism>